<feature type="transmembrane region" description="Helical" evidence="5">
    <location>
        <begin position="156"/>
        <end position="177"/>
    </location>
</feature>
<dbReference type="CDD" id="cd13956">
    <property type="entry name" value="PT_UbiA"/>
    <property type="match status" value="1"/>
</dbReference>
<dbReference type="Gene3D" id="1.10.357.140">
    <property type="entry name" value="UbiA prenyltransferase"/>
    <property type="match status" value="1"/>
</dbReference>
<evidence type="ECO:0000256" key="3">
    <source>
        <dbReference type="ARBA" id="ARBA00022989"/>
    </source>
</evidence>
<organism evidence="6 7">
    <name type="scientific">Georgenia muralis</name>
    <dbReference type="NCBI Taxonomy" id="154117"/>
    <lineage>
        <taxon>Bacteria</taxon>
        <taxon>Bacillati</taxon>
        <taxon>Actinomycetota</taxon>
        <taxon>Actinomycetes</taxon>
        <taxon>Micrococcales</taxon>
        <taxon>Bogoriellaceae</taxon>
        <taxon>Georgenia</taxon>
    </lineage>
</organism>
<name>A0A3N4ZYM0_9MICO</name>
<keyword evidence="3 5" id="KW-1133">Transmembrane helix</keyword>
<feature type="transmembrane region" description="Helical" evidence="5">
    <location>
        <begin position="249"/>
        <end position="268"/>
    </location>
</feature>
<keyword evidence="2 5" id="KW-0812">Transmembrane</keyword>
<comment type="caution">
    <text evidence="6">The sequence shown here is derived from an EMBL/GenBank/DDBJ whole genome shotgun (WGS) entry which is preliminary data.</text>
</comment>
<reference evidence="6 7" key="1">
    <citation type="submission" date="2018-11" db="EMBL/GenBank/DDBJ databases">
        <title>Sequencing the genomes of 1000 actinobacteria strains.</title>
        <authorList>
            <person name="Klenk H.-P."/>
        </authorList>
    </citation>
    <scope>NUCLEOTIDE SEQUENCE [LARGE SCALE GENOMIC DNA]</scope>
    <source>
        <strain evidence="6 7">DSM 14418</strain>
    </source>
</reference>
<dbReference type="InterPro" id="IPR000537">
    <property type="entry name" value="UbiA_prenyltransferase"/>
</dbReference>
<keyword evidence="6" id="KW-0808">Transferase</keyword>
<evidence type="ECO:0000313" key="6">
    <source>
        <dbReference type="EMBL" id="RPF26165.1"/>
    </source>
</evidence>
<dbReference type="EMBL" id="RKRA01000001">
    <property type="protein sequence ID" value="RPF26165.1"/>
    <property type="molecule type" value="Genomic_DNA"/>
</dbReference>
<keyword evidence="7" id="KW-1185">Reference proteome</keyword>
<dbReference type="Proteomes" id="UP000280726">
    <property type="component" value="Unassembled WGS sequence"/>
</dbReference>
<gene>
    <name evidence="6" type="ORF">EDD32_0593</name>
</gene>
<protein>
    <submittedName>
        <fullName evidence="6">4-hydroxybenzoate polyprenyltransferase</fullName>
    </submittedName>
</protein>
<feature type="transmembrane region" description="Helical" evidence="5">
    <location>
        <begin position="225"/>
        <end position="242"/>
    </location>
</feature>
<dbReference type="Gene3D" id="1.20.120.1780">
    <property type="entry name" value="UbiA prenyltransferase"/>
    <property type="match status" value="1"/>
</dbReference>
<evidence type="ECO:0000313" key="7">
    <source>
        <dbReference type="Proteomes" id="UP000280726"/>
    </source>
</evidence>
<proteinExistence type="predicted"/>
<evidence type="ECO:0000256" key="5">
    <source>
        <dbReference type="SAM" id="Phobius"/>
    </source>
</evidence>
<keyword evidence="4 5" id="KW-0472">Membrane</keyword>
<feature type="transmembrane region" description="Helical" evidence="5">
    <location>
        <begin position="202"/>
        <end position="219"/>
    </location>
</feature>
<evidence type="ECO:0000256" key="4">
    <source>
        <dbReference type="ARBA" id="ARBA00023136"/>
    </source>
</evidence>
<dbReference type="GO" id="GO:0016765">
    <property type="term" value="F:transferase activity, transferring alkyl or aryl (other than methyl) groups"/>
    <property type="evidence" value="ECO:0007669"/>
    <property type="project" value="InterPro"/>
</dbReference>
<accession>A0A3N4ZYM0</accession>
<dbReference type="InterPro" id="IPR044878">
    <property type="entry name" value="UbiA_sf"/>
</dbReference>
<evidence type="ECO:0000256" key="2">
    <source>
        <dbReference type="ARBA" id="ARBA00022692"/>
    </source>
</evidence>
<dbReference type="Pfam" id="PF01040">
    <property type="entry name" value="UbiA"/>
    <property type="match status" value="1"/>
</dbReference>
<sequence>MTGARSVTAVVRASHPLPTAAVTSLTVLLGVSSGLGARTVLLGVAVLAGQLSVGWSNDLVDAARDTAAGRADKPVATGEVSAATVRAATVVALVVCVLASFALGAVPGLTHLLGVAAGWAYNLVLKRTVWSWLPYVVAFGALPVVVRTSLDPPQTAPWWLVLAAAMLGLGAHLLNVLPDLEDDAATGVHGLPHRLGGRRSSLLALVLLGGASVLVVVGPTGPVPVWAWAALVGVAALVVVGVRSEGRTPFRVAMAVALVDVVVLIVRAA</sequence>
<feature type="transmembrane region" description="Helical" evidence="5">
    <location>
        <begin position="132"/>
        <end position="150"/>
    </location>
</feature>
<dbReference type="AlphaFoldDB" id="A0A3N4ZYM0"/>
<dbReference type="OrthoDB" id="3212588at2"/>
<comment type="subcellular location">
    <subcellularLocation>
        <location evidence="1">Membrane</location>
        <topology evidence="1">Multi-pass membrane protein</topology>
    </subcellularLocation>
</comment>
<dbReference type="RefSeq" id="WP_123914467.1">
    <property type="nucleotide sequence ID" value="NZ_RKRA01000001.1"/>
</dbReference>
<feature type="transmembrane region" description="Helical" evidence="5">
    <location>
        <begin position="83"/>
        <end position="103"/>
    </location>
</feature>
<evidence type="ECO:0000256" key="1">
    <source>
        <dbReference type="ARBA" id="ARBA00004141"/>
    </source>
</evidence>
<dbReference type="GO" id="GO:0016020">
    <property type="term" value="C:membrane"/>
    <property type="evidence" value="ECO:0007669"/>
    <property type="project" value="UniProtKB-SubCell"/>
</dbReference>